<protein>
    <recommendedName>
        <fullName evidence="1">D-lactate dehydratase</fullName>
        <ecNumber evidence="1">4.2.1.130</ecNumber>
    </recommendedName>
</protein>
<evidence type="ECO:0000256" key="4">
    <source>
        <dbReference type="ARBA" id="ARBA00038493"/>
    </source>
</evidence>
<dbReference type="Gene3D" id="3.40.50.880">
    <property type="match status" value="1"/>
</dbReference>
<dbReference type="GO" id="GO:0019172">
    <property type="term" value="F:glyoxalase III activity"/>
    <property type="evidence" value="ECO:0007669"/>
    <property type="project" value="UniProtKB-EC"/>
</dbReference>
<dbReference type="InterPro" id="IPR029062">
    <property type="entry name" value="Class_I_gatase-like"/>
</dbReference>
<evidence type="ECO:0000256" key="5">
    <source>
        <dbReference type="ARBA" id="ARBA00048082"/>
    </source>
</evidence>
<keyword evidence="2" id="KW-0346">Stress response</keyword>
<evidence type="ECO:0000256" key="1">
    <source>
        <dbReference type="ARBA" id="ARBA00013134"/>
    </source>
</evidence>
<dbReference type="FunFam" id="3.40.50.880:FF:000051">
    <property type="entry name" value="Glutathione-independent glyoxalase HSP31"/>
    <property type="match status" value="1"/>
</dbReference>
<evidence type="ECO:0000256" key="3">
    <source>
        <dbReference type="ARBA" id="ARBA00023239"/>
    </source>
</evidence>
<reference evidence="7 8" key="1">
    <citation type="submission" date="2023-10" db="EMBL/GenBank/DDBJ databases">
        <title>Draft Genome Sequence of Candida saopaulonensis from a very Premature Infant with Sepsis.</title>
        <authorList>
            <person name="Ning Y."/>
            <person name="Dai R."/>
            <person name="Xiao M."/>
            <person name="Xu Y."/>
            <person name="Yan Q."/>
            <person name="Zhang L."/>
        </authorList>
    </citation>
    <scope>NUCLEOTIDE SEQUENCE [LARGE SCALE GENOMIC DNA]</scope>
    <source>
        <strain evidence="7 8">19XY460</strain>
    </source>
</reference>
<dbReference type="Pfam" id="PF01965">
    <property type="entry name" value="DJ-1_PfpI"/>
    <property type="match status" value="1"/>
</dbReference>
<accession>A0AAX4HHQ0</accession>
<gene>
    <name evidence="7" type="ORF">PUMCH_004978</name>
</gene>
<comment type="similarity">
    <text evidence="4">Belongs to the peptidase C56 family. HSP31-like subfamily.</text>
</comment>
<dbReference type="Proteomes" id="UP001338582">
    <property type="component" value="Chromosome 7"/>
</dbReference>
<evidence type="ECO:0000313" key="8">
    <source>
        <dbReference type="Proteomes" id="UP001338582"/>
    </source>
</evidence>
<keyword evidence="8" id="KW-1185">Reference proteome</keyword>
<evidence type="ECO:0000256" key="2">
    <source>
        <dbReference type="ARBA" id="ARBA00023016"/>
    </source>
</evidence>
<dbReference type="InterPro" id="IPR050325">
    <property type="entry name" value="Prot/Nucl_acid_deglycase"/>
</dbReference>
<dbReference type="EC" id="4.2.1.130" evidence="1"/>
<organism evidence="7 8">
    <name type="scientific">Australozyma saopauloensis</name>
    <dbReference type="NCBI Taxonomy" id="291208"/>
    <lineage>
        <taxon>Eukaryota</taxon>
        <taxon>Fungi</taxon>
        <taxon>Dikarya</taxon>
        <taxon>Ascomycota</taxon>
        <taxon>Saccharomycotina</taxon>
        <taxon>Pichiomycetes</taxon>
        <taxon>Metschnikowiaceae</taxon>
        <taxon>Australozyma</taxon>
    </lineage>
</organism>
<feature type="domain" description="DJ-1/PfpI" evidence="6">
    <location>
        <begin position="27"/>
        <end position="229"/>
    </location>
</feature>
<proteinExistence type="inferred from homology"/>
<dbReference type="SUPFAM" id="SSF52317">
    <property type="entry name" value="Class I glutamine amidotransferase-like"/>
    <property type="match status" value="1"/>
</dbReference>
<dbReference type="AlphaFoldDB" id="A0AAX4HHQ0"/>
<sequence>MTKALIAITSHYAPFYDDGAKTGLFFVEALHPWNELTKAGIEVTYVSETGTFGWDDHSIGTDFLQGDDRKVFEDKNSPFMKSIEVVKKASEINSADYDLIFVAGGHGTAFDFPHAKDLQAIVSDLWYAGKVVSTVCHGLCIFENLKGKDGDYLIKGKNVTGFTNIGEEQIGIVHLLTKYNIKTPQNIAAECGATYVSPPGPWDAFTVTDGKLVTGVNPQSSVETAEKAIALL</sequence>
<dbReference type="GeneID" id="88176038"/>
<dbReference type="GO" id="GO:0019243">
    <property type="term" value="P:methylglyoxal catabolic process to D-lactate via S-lactoyl-glutathione"/>
    <property type="evidence" value="ECO:0007669"/>
    <property type="project" value="TreeGrafter"/>
</dbReference>
<name>A0AAX4HHQ0_9ASCO</name>
<evidence type="ECO:0000259" key="6">
    <source>
        <dbReference type="Pfam" id="PF01965"/>
    </source>
</evidence>
<dbReference type="GO" id="GO:0005737">
    <property type="term" value="C:cytoplasm"/>
    <property type="evidence" value="ECO:0007669"/>
    <property type="project" value="TreeGrafter"/>
</dbReference>
<dbReference type="KEGG" id="asau:88176038"/>
<dbReference type="PANTHER" id="PTHR48094:SF11">
    <property type="entry name" value="GLUTATHIONE-INDEPENDENT GLYOXALASE HSP31-RELATED"/>
    <property type="match status" value="1"/>
</dbReference>
<comment type="catalytic activity">
    <reaction evidence="5">
        <text>methylglyoxal + H2O = (R)-lactate + H(+)</text>
        <dbReference type="Rhea" id="RHEA:27754"/>
        <dbReference type="ChEBI" id="CHEBI:15377"/>
        <dbReference type="ChEBI" id="CHEBI:15378"/>
        <dbReference type="ChEBI" id="CHEBI:16004"/>
        <dbReference type="ChEBI" id="CHEBI:17158"/>
        <dbReference type="EC" id="4.2.1.130"/>
    </reaction>
</comment>
<evidence type="ECO:0000313" key="7">
    <source>
        <dbReference type="EMBL" id="WPK27585.1"/>
    </source>
</evidence>
<dbReference type="EMBL" id="CP138900">
    <property type="protein sequence ID" value="WPK27585.1"/>
    <property type="molecule type" value="Genomic_DNA"/>
</dbReference>
<dbReference type="RefSeq" id="XP_062879963.1">
    <property type="nucleotide sequence ID" value="XM_063023893.1"/>
</dbReference>
<dbReference type="PANTHER" id="PTHR48094">
    <property type="entry name" value="PROTEIN/NUCLEIC ACID DEGLYCASE DJ-1-RELATED"/>
    <property type="match status" value="1"/>
</dbReference>
<dbReference type="InterPro" id="IPR002818">
    <property type="entry name" value="DJ-1/PfpI"/>
</dbReference>
<keyword evidence="3" id="KW-0456">Lyase</keyword>